<dbReference type="GO" id="GO:0005634">
    <property type="term" value="C:nucleus"/>
    <property type="evidence" value="ECO:0007669"/>
    <property type="project" value="UniProtKB-SubCell"/>
</dbReference>
<protein>
    <submittedName>
        <fullName evidence="6">Uncharacterized protein</fullName>
    </submittedName>
</protein>
<evidence type="ECO:0000313" key="6">
    <source>
        <dbReference type="EMBL" id="KXS20908.1"/>
    </source>
</evidence>
<keyword evidence="4" id="KW-0539">Nucleus</keyword>
<dbReference type="STRING" id="1344416.A0A139AW03"/>
<accession>A0A139AW03</accession>
<keyword evidence="7" id="KW-1185">Reference proteome</keyword>
<evidence type="ECO:0000256" key="1">
    <source>
        <dbReference type="ARBA" id="ARBA00004123"/>
    </source>
</evidence>
<dbReference type="OrthoDB" id="10587301at2759"/>
<evidence type="ECO:0000256" key="4">
    <source>
        <dbReference type="ARBA" id="ARBA00023242"/>
    </source>
</evidence>
<evidence type="ECO:0000313" key="7">
    <source>
        <dbReference type="Proteomes" id="UP000070544"/>
    </source>
</evidence>
<name>A0A139AW03_GONPJ</name>
<proteinExistence type="predicted"/>
<feature type="compositionally biased region" description="Polar residues" evidence="5">
    <location>
        <begin position="293"/>
        <end position="312"/>
    </location>
</feature>
<dbReference type="EMBL" id="KQ965734">
    <property type="protein sequence ID" value="KXS20908.1"/>
    <property type="molecule type" value="Genomic_DNA"/>
</dbReference>
<dbReference type="PANTHER" id="PTHR21664:SF1">
    <property type="entry name" value="NUDC DOMAIN-CONTAINING PROTEIN 1"/>
    <property type="match status" value="1"/>
</dbReference>
<dbReference type="GO" id="GO:0005737">
    <property type="term" value="C:cytoplasm"/>
    <property type="evidence" value="ECO:0007669"/>
    <property type="project" value="UniProtKB-SubCell"/>
</dbReference>
<sequence length="548" mass="58513">MATIQIKAERSLINAAFEGYKLAGTPPRTTLFRLPLRTQSQSRTTPTTPFKLLNARAKLNHLFSEPTLGNGVFYFASTGTLIYILFDDRPSFHSIFTVPLPRETYESFTLRVLSPSLLLLSDGAGKFYLVQWSPLEPAVVGSLLTTWDFSASPKAPRTLLDAIIVGTSSDNATAGGPNVENSSGNATAINVALLGYNFTEDSSHTGQLSAHPGLGIEPSVNQTNRPLISRFRDSFFVVSFSVLTVAGQESEIVKPMTSIRCDDNPVSGVIDLHGQGFVVLANGSISELELGGTRQTSSPSVNLYETPTSSSNREPESSVDRMAMPFDDDNDPDFPPLPPLHLARFSVRTNLSVTHVAEPLLSAFLSAGDPHWTPKQILLQAGDVDGGVWEIHSDRSGSLTVPHVASIPALAYLVAGRPDARFVTWHPWWEYAAVVGGSGGTLDSDGLGHVNVYAQPEAREQHAPQWFVDLNGAGVGEWDESKLPEEARKGGAIGSVWVGDAGLVVLGETSGAIIAVERGGRGDAAEGLSQTGSALHDLDAIIGNSGDF</sequence>
<dbReference type="PANTHER" id="PTHR21664">
    <property type="entry name" value="CHRONIC MYELOGENOUS LEUKEMIA TUMOR ANTIGEN 66"/>
    <property type="match status" value="1"/>
</dbReference>
<gene>
    <name evidence="6" type="ORF">M427DRAFT_151630</name>
</gene>
<evidence type="ECO:0000256" key="2">
    <source>
        <dbReference type="ARBA" id="ARBA00004496"/>
    </source>
</evidence>
<dbReference type="AlphaFoldDB" id="A0A139AW03"/>
<dbReference type="Proteomes" id="UP000070544">
    <property type="component" value="Unassembled WGS sequence"/>
</dbReference>
<dbReference type="InterPro" id="IPR037895">
    <property type="entry name" value="NUDCD1"/>
</dbReference>
<evidence type="ECO:0000256" key="5">
    <source>
        <dbReference type="SAM" id="MobiDB-lite"/>
    </source>
</evidence>
<evidence type="ECO:0000256" key="3">
    <source>
        <dbReference type="ARBA" id="ARBA00022490"/>
    </source>
</evidence>
<comment type="subcellular location">
    <subcellularLocation>
        <location evidence="2">Cytoplasm</location>
    </subcellularLocation>
    <subcellularLocation>
        <location evidence="1">Nucleus</location>
    </subcellularLocation>
</comment>
<reference evidence="6 7" key="1">
    <citation type="journal article" date="2015" name="Genome Biol. Evol.">
        <title>Phylogenomic analyses indicate that early fungi evolved digesting cell walls of algal ancestors of land plants.</title>
        <authorList>
            <person name="Chang Y."/>
            <person name="Wang S."/>
            <person name="Sekimoto S."/>
            <person name="Aerts A.L."/>
            <person name="Choi C."/>
            <person name="Clum A."/>
            <person name="LaButti K.M."/>
            <person name="Lindquist E.A."/>
            <person name="Yee Ngan C."/>
            <person name="Ohm R.A."/>
            <person name="Salamov A.A."/>
            <person name="Grigoriev I.V."/>
            <person name="Spatafora J.W."/>
            <person name="Berbee M.L."/>
        </authorList>
    </citation>
    <scope>NUCLEOTIDE SEQUENCE [LARGE SCALE GENOMIC DNA]</scope>
    <source>
        <strain evidence="6 7">JEL478</strain>
    </source>
</reference>
<keyword evidence="3" id="KW-0963">Cytoplasm</keyword>
<organism evidence="6 7">
    <name type="scientific">Gonapodya prolifera (strain JEL478)</name>
    <name type="common">Monoblepharis prolifera</name>
    <dbReference type="NCBI Taxonomy" id="1344416"/>
    <lineage>
        <taxon>Eukaryota</taxon>
        <taxon>Fungi</taxon>
        <taxon>Fungi incertae sedis</taxon>
        <taxon>Chytridiomycota</taxon>
        <taxon>Chytridiomycota incertae sedis</taxon>
        <taxon>Monoblepharidomycetes</taxon>
        <taxon>Monoblepharidales</taxon>
        <taxon>Gonapodyaceae</taxon>
        <taxon>Gonapodya</taxon>
    </lineage>
</organism>
<feature type="region of interest" description="Disordered" evidence="5">
    <location>
        <begin position="290"/>
        <end position="325"/>
    </location>
</feature>